<keyword evidence="3" id="KW-1185">Reference proteome</keyword>
<name>A0AAV7GQ00_DENCH</name>
<dbReference type="Proteomes" id="UP000775213">
    <property type="component" value="Unassembled WGS sequence"/>
</dbReference>
<gene>
    <name evidence="2" type="ORF">IEQ34_012952</name>
</gene>
<sequence>MTYGVSLSQLSYRAMSIIMGLIMFFQRSWSGNAFLGWVILSVIRMIVSLSDPSGWIFVLEIYQEIGLNLQEKWGKLKNLPIPLHIGAENLLKVLNLPDVDTLHYEVCYLNRYIDEEFLFKVGLSTQVGRSHAHMLKKSAKVPEAVTQPSKAPPKWLGNEGEPQASKKKMVKEILTVTSKGHHLVKHIDLKIEMTKALNDWNTEFIKVKCLQREYKKKYDGKIKEMKVVEKQLAECRAKLTTMAVINQHVKDQKTLEEKIAAIEVENKKLQSLLSEKEAISKSEQSPSRVIEEFKKFVAFKMIVQDQIQKARDHIYDMEVKALELECMEEGFIKGFLKGVRLLQRKTGAEIEGLMPSQASSDSSSDFDCNEVENDLQKAFALEDEDKDDVEILQYYSIIDCTTL</sequence>
<dbReference type="EMBL" id="JAGFBR010000012">
    <property type="protein sequence ID" value="KAH0457637.1"/>
    <property type="molecule type" value="Genomic_DNA"/>
</dbReference>
<accession>A0AAV7GQ00</accession>
<dbReference type="AlphaFoldDB" id="A0AAV7GQ00"/>
<keyword evidence="1" id="KW-0175">Coiled coil</keyword>
<organism evidence="2 3">
    <name type="scientific">Dendrobium chrysotoxum</name>
    <name type="common">Orchid</name>
    <dbReference type="NCBI Taxonomy" id="161865"/>
    <lineage>
        <taxon>Eukaryota</taxon>
        <taxon>Viridiplantae</taxon>
        <taxon>Streptophyta</taxon>
        <taxon>Embryophyta</taxon>
        <taxon>Tracheophyta</taxon>
        <taxon>Spermatophyta</taxon>
        <taxon>Magnoliopsida</taxon>
        <taxon>Liliopsida</taxon>
        <taxon>Asparagales</taxon>
        <taxon>Orchidaceae</taxon>
        <taxon>Epidendroideae</taxon>
        <taxon>Malaxideae</taxon>
        <taxon>Dendrobiinae</taxon>
        <taxon>Dendrobium</taxon>
    </lineage>
</organism>
<evidence type="ECO:0000313" key="3">
    <source>
        <dbReference type="Proteomes" id="UP000775213"/>
    </source>
</evidence>
<proteinExistence type="predicted"/>
<evidence type="ECO:0000313" key="2">
    <source>
        <dbReference type="EMBL" id="KAH0457637.1"/>
    </source>
</evidence>
<reference evidence="2 3" key="1">
    <citation type="journal article" date="2021" name="Hortic Res">
        <title>Chromosome-scale assembly of the Dendrobium chrysotoxum genome enhances the understanding of orchid evolution.</title>
        <authorList>
            <person name="Zhang Y."/>
            <person name="Zhang G.Q."/>
            <person name="Zhang D."/>
            <person name="Liu X.D."/>
            <person name="Xu X.Y."/>
            <person name="Sun W.H."/>
            <person name="Yu X."/>
            <person name="Zhu X."/>
            <person name="Wang Z.W."/>
            <person name="Zhao X."/>
            <person name="Zhong W.Y."/>
            <person name="Chen H."/>
            <person name="Yin W.L."/>
            <person name="Huang T."/>
            <person name="Niu S.C."/>
            <person name="Liu Z.J."/>
        </authorList>
    </citation>
    <scope>NUCLEOTIDE SEQUENCE [LARGE SCALE GENOMIC DNA]</scope>
    <source>
        <strain evidence="2">Lindl</strain>
    </source>
</reference>
<protein>
    <submittedName>
        <fullName evidence="2">Uncharacterized protein</fullName>
    </submittedName>
</protein>
<evidence type="ECO:0000256" key="1">
    <source>
        <dbReference type="SAM" id="Coils"/>
    </source>
</evidence>
<feature type="coiled-coil region" evidence="1">
    <location>
        <begin position="245"/>
        <end position="279"/>
    </location>
</feature>
<comment type="caution">
    <text evidence="2">The sequence shown here is derived from an EMBL/GenBank/DDBJ whole genome shotgun (WGS) entry which is preliminary data.</text>
</comment>